<dbReference type="AlphaFoldDB" id="A0A9D1JYQ7"/>
<evidence type="ECO:0000313" key="1">
    <source>
        <dbReference type="EMBL" id="HIS75470.1"/>
    </source>
</evidence>
<proteinExistence type="predicted"/>
<reference evidence="1" key="1">
    <citation type="submission" date="2020-10" db="EMBL/GenBank/DDBJ databases">
        <authorList>
            <person name="Gilroy R."/>
        </authorList>
    </citation>
    <scope>NUCLEOTIDE SEQUENCE</scope>
    <source>
        <strain evidence="1">CHK199-13235</strain>
    </source>
</reference>
<sequence length="145" mass="16476">MEKTVRVLDEQGNLLEATYPKRAKGLVKHGRARFVDEQTICLTCPPNRFLEETKMSEEYMEKFATDPAEFLKRIEEIQHDNGHIYQALATLEKIPSNHSDAPGSPEDVAGSAKAMAVAQVIECREATNQKLLDFYMTLYQNLTQQ</sequence>
<evidence type="ECO:0000313" key="2">
    <source>
        <dbReference type="Proteomes" id="UP000824002"/>
    </source>
</evidence>
<organism evidence="1 2">
    <name type="scientific">Candidatus Merdivicinus excrementipullorum</name>
    <dbReference type="NCBI Taxonomy" id="2840867"/>
    <lineage>
        <taxon>Bacteria</taxon>
        <taxon>Bacillati</taxon>
        <taxon>Bacillota</taxon>
        <taxon>Clostridia</taxon>
        <taxon>Eubacteriales</taxon>
        <taxon>Oscillospiraceae</taxon>
        <taxon>Oscillospiraceae incertae sedis</taxon>
        <taxon>Candidatus Merdivicinus</taxon>
    </lineage>
</organism>
<comment type="caution">
    <text evidence="1">The sequence shown here is derived from an EMBL/GenBank/DDBJ whole genome shotgun (WGS) entry which is preliminary data.</text>
</comment>
<accession>A0A9D1JYQ7</accession>
<dbReference type="EMBL" id="DVJP01000015">
    <property type="protein sequence ID" value="HIS75470.1"/>
    <property type="molecule type" value="Genomic_DNA"/>
</dbReference>
<name>A0A9D1JYQ7_9FIRM</name>
<reference evidence="1" key="2">
    <citation type="journal article" date="2021" name="PeerJ">
        <title>Extensive microbial diversity within the chicken gut microbiome revealed by metagenomics and culture.</title>
        <authorList>
            <person name="Gilroy R."/>
            <person name="Ravi A."/>
            <person name="Getino M."/>
            <person name="Pursley I."/>
            <person name="Horton D.L."/>
            <person name="Alikhan N.F."/>
            <person name="Baker D."/>
            <person name="Gharbi K."/>
            <person name="Hall N."/>
            <person name="Watson M."/>
            <person name="Adriaenssens E.M."/>
            <person name="Foster-Nyarko E."/>
            <person name="Jarju S."/>
            <person name="Secka A."/>
            <person name="Antonio M."/>
            <person name="Oren A."/>
            <person name="Chaudhuri R.R."/>
            <person name="La Ragione R."/>
            <person name="Hildebrand F."/>
            <person name="Pallen M.J."/>
        </authorList>
    </citation>
    <scope>NUCLEOTIDE SEQUENCE</scope>
    <source>
        <strain evidence="1">CHK199-13235</strain>
    </source>
</reference>
<dbReference type="Proteomes" id="UP000824002">
    <property type="component" value="Unassembled WGS sequence"/>
</dbReference>
<gene>
    <name evidence="1" type="ORF">IAB51_01540</name>
</gene>
<protein>
    <submittedName>
        <fullName evidence="1">Uncharacterized protein</fullName>
    </submittedName>
</protein>